<dbReference type="PANTHER" id="PTHR22895">
    <property type="entry name" value="ARMADILLO REPEAT-CONTAINING PROTEIN 6"/>
    <property type="match status" value="1"/>
</dbReference>
<dbReference type="PANTHER" id="PTHR22895:SF0">
    <property type="entry name" value="ARMADILLO REPEAT-CONTAINING PROTEIN 6"/>
    <property type="match status" value="1"/>
</dbReference>
<reference evidence="2 3" key="1">
    <citation type="submission" date="2024-02" db="EMBL/GenBank/DDBJ databases">
        <authorList>
            <person name="Daric V."/>
            <person name="Darras S."/>
        </authorList>
    </citation>
    <scope>NUCLEOTIDE SEQUENCE [LARGE SCALE GENOMIC DNA]</scope>
</reference>
<organism evidence="2 3">
    <name type="scientific">Clavelina lepadiformis</name>
    <name type="common">Light-bulb sea squirt</name>
    <name type="synonym">Ascidia lepadiformis</name>
    <dbReference type="NCBI Taxonomy" id="159417"/>
    <lineage>
        <taxon>Eukaryota</taxon>
        <taxon>Metazoa</taxon>
        <taxon>Chordata</taxon>
        <taxon>Tunicata</taxon>
        <taxon>Ascidiacea</taxon>
        <taxon>Aplousobranchia</taxon>
        <taxon>Clavelinidae</taxon>
        <taxon>Clavelina</taxon>
    </lineage>
</organism>
<dbReference type="EMBL" id="CAWYQH010000141">
    <property type="protein sequence ID" value="CAK8694082.1"/>
    <property type="molecule type" value="Genomic_DNA"/>
</dbReference>
<keyword evidence="3" id="KW-1185">Reference proteome</keyword>
<dbReference type="SMART" id="SM00185">
    <property type="entry name" value="ARM"/>
    <property type="match status" value="4"/>
</dbReference>
<protein>
    <submittedName>
        <fullName evidence="2">Uncharacterized protein</fullName>
    </submittedName>
</protein>
<dbReference type="InterPro" id="IPR000225">
    <property type="entry name" value="Armadillo"/>
</dbReference>
<dbReference type="SUPFAM" id="SSF48371">
    <property type="entry name" value="ARM repeat"/>
    <property type="match status" value="1"/>
</dbReference>
<evidence type="ECO:0000313" key="2">
    <source>
        <dbReference type="EMBL" id="CAK8694082.1"/>
    </source>
</evidence>
<gene>
    <name evidence="2" type="ORF">CVLEPA_LOCUS27354</name>
</gene>
<proteinExistence type="predicted"/>
<accession>A0ABP0GQV4</accession>
<keyword evidence="1" id="KW-0677">Repeat</keyword>
<comment type="caution">
    <text evidence="2">The sequence shown here is derived from an EMBL/GenBank/DDBJ whole genome shotgun (WGS) entry which is preliminary data.</text>
</comment>
<dbReference type="Proteomes" id="UP001642483">
    <property type="component" value="Unassembled WGS sequence"/>
</dbReference>
<name>A0ABP0GQV4_CLALP</name>
<evidence type="ECO:0000313" key="3">
    <source>
        <dbReference type="Proteomes" id="UP001642483"/>
    </source>
</evidence>
<sequence>MTYIFIPLFWKIFFDSRDVCNVYASLMSNLVSWVRPKLAYSSFIVADDEEITALFLRIIRFSCTKHESNRVHLVKSNGIEHIMLSAERFKGSISVVREACGALRCLTMDDDVRVQFGKAHEHTKLVVMEHSGLERLFQLARTHEQHATVSSEVCLTMGKLMVRNEFCQQLVDLGGLDLILSITEIHIDKQNVVRQCVTLLKAISGNDDVKVAVVKAGGIDFLLKTLNNHKSNASICEACFAALTTLALRNPSHCDAIMSKNAALLMKEAMLEHSDHPGVQKQACMAVRNLVARTRHHTKAFIDHGVEGLIRRAREQHKKVLEDESKAALRDLEVDVELKERWRGENIGITS</sequence>
<dbReference type="Gene3D" id="1.25.10.10">
    <property type="entry name" value="Leucine-rich Repeat Variant"/>
    <property type="match status" value="1"/>
</dbReference>
<dbReference type="InterPro" id="IPR011989">
    <property type="entry name" value="ARM-like"/>
</dbReference>
<evidence type="ECO:0000256" key="1">
    <source>
        <dbReference type="ARBA" id="ARBA00022737"/>
    </source>
</evidence>
<dbReference type="InterPro" id="IPR016024">
    <property type="entry name" value="ARM-type_fold"/>
</dbReference>